<dbReference type="GO" id="GO:0003677">
    <property type="term" value="F:DNA binding"/>
    <property type="evidence" value="ECO:0007669"/>
    <property type="project" value="InterPro"/>
</dbReference>
<comment type="caution">
    <text evidence="2">The sequence shown here is derived from an EMBL/GenBank/DDBJ whole genome shotgun (WGS) entry which is preliminary data.</text>
</comment>
<dbReference type="InterPro" id="IPR011856">
    <property type="entry name" value="tRNA_endonuc-like_dom_sf"/>
</dbReference>
<sequence length="303" mass="34327">MGIKNNGREFEKLTESIFRKFVKNPSYEKVEHNVNLKGIDGPRQIDVLVSCKSCGINFVTVVECKDYNSKISVGTIDAFHSKLQDVKANKGVLVAKRGFSSTAISKAKRLGITLCTAEQVLNKQWSLDIDFPILLEVTKPISFDFEVSADLREGDKIDLDSLIINGIDLTELLKRKWQDGSLGFLRSEKEQKIYLDELTPPYEIKINNEQEDIRFANSFAISAKFDTKYYLTELSKLDGTQILKNITEESTSIFFDIKSIRDVNKEFKEVSKTTIDSFNGMHIEIRISGNFSASMGEILKHNT</sequence>
<accession>A0A150X004</accession>
<evidence type="ECO:0000313" key="2">
    <source>
        <dbReference type="EMBL" id="KYG72065.1"/>
    </source>
</evidence>
<keyword evidence="3" id="KW-1185">Reference proteome</keyword>
<organism evidence="2 3">
    <name type="scientific">Roseivirga ehrenbergii (strain DSM 102268 / JCM 13514 / KCTC 12282 / NCIMB 14502 / KMM 6017)</name>
    <dbReference type="NCBI Taxonomy" id="279360"/>
    <lineage>
        <taxon>Bacteria</taxon>
        <taxon>Pseudomonadati</taxon>
        <taxon>Bacteroidota</taxon>
        <taxon>Cytophagia</taxon>
        <taxon>Cytophagales</taxon>
        <taxon>Roseivirgaceae</taxon>
        <taxon>Roseivirga</taxon>
    </lineage>
</organism>
<evidence type="ECO:0000313" key="3">
    <source>
        <dbReference type="Proteomes" id="UP000075583"/>
    </source>
</evidence>
<proteinExistence type="predicted"/>
<evidence type="ECO:0000259" key="1">
    <source>
        <dbReference type="Pfam" id="PF04471"/>
    </source>
</evidence>
<gene>
    <name evidence="2" type="ORF">MB14_08400</name>
</gene>
<dbReference type="InterPro" id="IPR011335">
    <property type="entry name" value="Restrct_endonuc-II-like"/>
</dbReference>
<reference evidence="2" key="1">
    <citation type="submission" date="2016-01" db="EMBL/GenBank/DDBJ databases">
        <title>Genome sequencing of Roseivirga ehrenbergii KMM 6017.</title>
        <authorList>
            <person name="Selvaratnam C."/>
            <person name="Thevarajoo S."/>
            <person name="Goh K.M."/>
            <person name="Ee R."/>
            <person name="Chan K.-G."/>
            <person name="Chong C.S."/>
        </authorList>
    </citation>
    <scope>NUCLEOTIDE SEQUENCE [LARGE SCALE GENOMIC DNA]</scope>
    <source>
        <strain evidence="2">KMM 6017</strain>
    </source>
</reference>
<dbReference type="InterPro" id="IPR007560">
    <property type="entry name" value="Restrct_endonuc_IV_Mrr"/>
</dbReference>
<dbReference type="AlphaFoldDB" id="A0A150X004"/>
<dbReference type="EMBL" id="LQZQ01000049">
    <property type="protein sequence ID" value="KYG72065.1"/>
    <property type="molecule type" value="Genomic_DNA"/>
</dbReference>
<dbReference type="GO" id="GO:0009307">
    <property type="term" value="P:DNA restriction-modification system"/>
    <property type="evidence" value="ECO:0007669"/>
    <property type="project" value="InterPro"/>
</dbReference>
<dbReference type="RefSeq" id="WP_062592977.1">
    <property type="nucleotide sequence ID" value="NZ_LQZQ01000049.1"/>
</dbReference>
<name>A0A150X004_ROSEK</name>
<dbReference type="Gene3D" id="3.40.1350.10">
    <property type="match status" value="1"/>
</dbReference>
<dbReference type="OrthoDB" id="9794834at2"/>
<dbReference type="GO" id="GO:0004519">
    <property type="term" value="F:endonuclease activity"/>
    <property type="evidence" value="ECO:0007669"/>
    <property type="project" value="InterPro"/>
</dbReference>
<dbReference type="STRING" id="279360.MB14_08400"/>
<protein>
    <recommendedName>
        <fullName evidence="1">Restriction endonuclease type IV Mrr domain-containing protein</fullName>
    </recommendedName>
</protein>
<feature type="domain" description="Restriction endonuclease type IV Mrr" evidence="1">
    <location>
        <begin position="6"/>
        <end position="120"/>
    </location>
</feature>
<dbReference type="Proteomes" id="UP000075583">
    <property type="component" value="Unassembled WGS sequence"/>
</dbReference>
<dbReference type="Pfam" id="PF04471">
    <property type="entry name" value="Mrr_cat"/>
    <property type="match status" value="1"/>
</dbReference>
<dbReference type="SUPFAM" id="SSF52980">
    <property type="entry name" value="Restriction endonuclease-like"/>
    <property type="match status" value="1"/>
</dbReference>